<protein>
    <recommendedName>
        <fullName evidence="2">RING-type domain-containing protein</fullName>
    </recommendedName>
</protein>
<dbReference type="OrthoDB" id="7701707at2759"/>
<keyword evidence="4" id="KW-1185">Reference proteome</keyword>
<dbReference type="EMBL" id="MLAK01001200">
    <property type="protein sequence ID" value="OHS96094.1"/>
    <property type="molecule type" value="Genomic_DNA"/>
</dbReference>
<evidence type="ECO:0000256" key="1">
    <source>
        <dbReference type="PROSITE-ProRule" id="PRU00175"/>
    </source>
</evidence>
<dbReference type="RefSeq" id="XP_068349231.1">
    <property type="nucleotide sequence ID" value="XM_068511622.1"/>
</dbReference>
<feature type="domain" description="RING-type" evidence="2">
    <location>
        <begin position="1038"/>
        <end position="1075"/>
    </location>
</feature>
<keyword evidence="1" id="KW-0863">Zinc-finger</keyword>
<dbReference type="GO" id="GO:0008270">
    <property type="term" value="F:zinc ion binding"/>
    <property type="evidence" value="ECO:0007669"/>
    <property type="project" value="UniProtKB-KW"/>
</dbReference>
<dbReference type="VEuPathDB" id="TrichDB:TRFO_37762"/>
<reference evidence="3" key="1">
    <citation type="submission" date="2016-10" db="EMBL/GenBank/DDBJ databases">
        <authorList>
            <person name="Benchimol M."/>
            <person name="Almeida L.G."/>
            <person name="Vasconcelos A.T."/>
            <person name="Perreira-Neves A."/>
            <person name="Rosa I.A."/>
            <person name="Tasca T."/>
            <person name="Bogo M.R."/>
            <person name="de Souza W."/>
        </authorList>
    </citation>
    <scope>NUCLEOTIDE SEQUENCE [LARGE SCALE GENOMIC DNA]</scope>
    <source>
        <strain evidence="3">K</strain>
    </source>
</reference>
<dbReference type="SUPFAM" id="SSF50978">
    <property type="entry name" value="WD40 repeat-like"/>
    <property type="match status" value="1"/>
</dbReference>
<dbReference type="PANTHER" id="PTHR12616">
    <property type="entry name" value="VACUOLAR PROTEIN SORTING VPS41"/>
    <property type="match status" value="1"/>
</dbReference>
<keyword evidence="1" id="KW-0862">Zinc</keyword>
<dbReference type="GO" id="GO:0005770">
    <property type="term" value="C:late endosome"/>
    <property type="evidence" value="ECO:0007669"/>
    <property type="project" value="TreeGrafter"/>
</dbReference>
<dbReference type="SUPFAM" id="SSF57850">
    <property type="entry name" value="RING/U-box"/>
    <property type="match status" value="1"/>
</dbReference>
<dbReference type="PANTHER" id="PTHR12616:SF8">
    <property type="entry name" value="VACUOLAR PROTEIN SORTING-ASSOCIATED PROTEIN 8 HOMOLOG"/>
    <property type="match status" value="1"/>
</dbReference>
<dbReference type="InterPro" id="IPR045111">
    <property type="entry name" value="Vps41/Vps8"/>
</dbReference>
<dbReference type="InterPro" id="IPR015943">
    <property type="entry name" value="WD40/YVTN_repeat-like_dom_sf"/>
</dbReference>
<dbReference type="PROSITE" id="PS50089">
    <property type="entry name" value="ZF_RING_2"/>
    <property type="match status" value="1"/>
</dbReference>
<dbReference type="Gene3D" id="2.130.10.10">
    <property type="entry name" value="YVTN repeat-like/Quinoprotein amine dehydrogenase"/>
    <property type="match status" value="1"/>
</dbReference>
<dbReference type="Proteomes" id="UP000179807">
    <property type="component" value="Unassembled WGS sequence"/>
</dbReference>
<dbReference type="CDD" id="cd16448">
    <property type="entry name" value="RING-H2"/>
    <property type="match status" value="1"/>
</dbReference>
<proteinExistence type="predicted"/>
<name>A0A1J4JA91_9EUKA</name>
<dbReference type="AlphaFoldDB" id="A0A1J4JA91"/>
<dbReference type="SMART" id="SM00184">
    <property type="entry name" value="RING"/>
    <property type="match status" value="1"/>
</dbReference>
<dbReference type="GeneID" id="94846326"/>
<dbReference type="InterPro" id="IPR013083">
    <property type="entry name" value="Znf_RING/FYVE/PHD"/>
</dbReference>
<dbReference type="GO" id="GO:0030897">
    <property type="term" value="C:HOPS complex"/>
    <property type="evidence" value="ECO:0007669"/>
    <property type="project" value="TreeGrafter"/>
</dbReference>
<dbReference type="GO" id="GO:0034058">
    <property type="term" value="P:endosomal vesicle fusion"/>
    <property type="evidence" value="ECO:0007669"/>
    <property type="project" value="TreeGrafter"/>
</dbReference>
<evidence type="ECO:0000313" key="3">
    <source>
        <dbReference type="EMBL" id="OHS96094.1"/>
    </source>
</evidence>
<comment type="caution">
    <text evidence="3">The sequence shown here is derived from an EMBL/GenBank/DDBJ whole genome shotgun (WGS) entry which is preliminary data.</text>
</comment>
<dbReference type="Gene3D" id="3.30.40.10">
    <property type="entry name" value="Zinc/RING finger domain, C3HC4 (zinc finger)"/>
    <property type="match status" value="1"/>
</dbReference>
<dbReference type="GO" id="GO:0006623">
    <property type="term" value="P:protein targeting to vacuole"/>
    <property type="evidence" value="ECO:0007669"/>
    <property type="project" value="InterPro"/>
</dbReference>
<dbReference type="InterPro" id="IPR001841">
    <property type="entry name" value="Znf_RING"/>
</dbReference>
<keyword evidence="1" id="KW-0479">Metal-binding</keyword>
<evidence type="ECO:0000259" key="2">
    <source>
        <dbReference type="PROSITE" id="PS50089"/>
    </source>
</evidence>
<organism evidence="3 4">
    <name type="scientific">Tritrichomonas foetus</name>
    <dbReference type="NCBI Taxonomy" id="1144522"/>
    <lineage>
        <taxon>Eukaryota</taxon>
        <taxon>Metamonada</taxon>
        <taxon>Parabasalia</taxon>
        <taxon>Tritrichomonadida</taxon>
        <taxon>Tritrichomonadidae</taxon>
        <taxon>Tritrichomonas</taxon>
    </lineage>
</organism>
<gene>
    <name evidence="3" type="ORF">TRFO_37762</name>
</gene>
<sequence length="1129" mass="128141">MTTESLNLQAREISGIKVDSPPVLCTTHDSFYFYLCENNTICTFDSKFLTNAKLPPYDSAIGPAKVTALALSPSHTLGVACFSNSSIQIYDLINNKPLKSNPLRSSSAITHCVFLNDATIICCDTNHVLVAYSLTFLKTLSFMRKAIQESFSLKLDGTVKAMIVPPIARPPESLMNMKINAESKKITQNFNDFICISTEQSFSITRINEKIVDKKEDILKFDVKGAVASFSLQNSNTLLCAYAAPCDISLIKITPTEYSANRISDAIDQIPVHIAFITDNSLAIVFSENSCLITSITEMQGCHTSIPVNGLYIDGYNSIVVFSPTKLYEVKMVTFEDKIEAFREKDDFQNAVNLCRKAMKNDQSASTGLPANESQKARVIERVLSPFLESRTEKRLKFEFQVEEQADYLMNLSKDLKMTDWIVSGALNLFNEANQLPLFFKKIIMTDPDAKFFNYNDNFVDLLLKEHGDLDITSFLLCLPTKVAPHKKLLEYGLNTKNSELLAKIYLKKLNDPVKCVSIYSHANNEQKIFEVLSEYISEDTQIHADNLIRWIFSSTGNNKLPHIRKIISNNQTDLINQIQIYITKQSEKSGVTPPMTLNQFVNACIYATMLENIPDNSLIHQLMESYVLNMKASLTKMSIKYVLQRIFNDEEIDPKMKKSREALLLVVLDTKGLDPIILENLMPLCTTYKFSLARKQIQTALRRFDIMIKDAIVEDGGEGIFQFIQQQIDLVIREKDTEALQKIKKSLISNAPLLIAKDVQSYINLFITKFYDANEELLATLNDSKIKHYYLRALLNDERAAKMQLTQKDAESHILFLCKYFPHETRRFIKNRENVNVGTFLEICKSSNVLDACAVICNKIGETEKSFTYLNMYLEKQLYDYVNETNTNDSNNSSNNGNCKVDLQQAFTLVRDFLSKGKVNNISQYATMLIKCFVLPLCKTKDQPEKSNVLCDYLRKVCAIAADNMPFHDILRIVVVEFAPLKLGIMRQTLCGIINDYDYDIDTSKSLTVLFQQDEVKAQDKYIMLSIKGTAYDSVLCGVCHGLLNEGEDCVKLFECGHIFHDNCLKKQVCPICNPDERIDQDVERPTQQFNPGPIFKRLKRFEYGLKVKPANSLKFVPSKGDITITRR</sequence>
<accession>A0A1J4JA91</accession>
<dbReference type="InterPro" id="IPR036322">
    <property type="entry name" value="WD40_repeat_dom_sf"/>
</dbReference>
<evidence type="ECO:0000313" key="4">
    <source>
        <dbReference type="Proteomes" id="UP000179807"/>
    </source>
</evidence>